<evidence type="ECO:0000313" key="3">
    <source>
        <dbReference type="Proteomes" id="UP000053091"/>
    </source>
</evidence>
<evidence type="ECO:0000256" key="1">
    <source>
        <dbReference type="SAM" id="Phobius"/>
    </source>
</evidence>
<protein>
    <submittedName>
        <fullName evidence="2">Uncharacterized protein</fullName>
    </submittedName>
</protein>
<sequence length="92" mass="10239">METNEQYPAPEISVGDWMITLLIAAIPVVNVVMLFVWAFGSGYHPSKANWAKATLIWALISIVIAVILMILFGAVIFSFMNSGPDFYENPQF</sequence>
<feature type="transmembrane region" description="Helical" evidence="1">
    <location>
        <begin position="17"/>
        <end position="43"/>
    </location>
</feature>
<evidence type="ECO:0000313" key="2">
    <source>
        <dbReference type="EMBL" id="GAP43197.1"/>
    </source>
</evidence>
<gene>
    <name evidence="2" type="ORF">TBC1_111339</name>
</gene>
<feature type="transmembrane region" description="Helical" evidence="1">
    <location>
        <begin position="55"/>
        <end position="80"/>
    </location>
</feature>
<proteinExistence type="predicted"/>
<keyword evidence="1" id="KW-1133">Transmembrane helix</keyword>
<name>A0A0S7BS31_9BACT</name>
<keyword evidence="3" id="KW-1185">Reference proteome</keyword>
<dbReference type="Proteomes" id="UP000053091">
    <property type="component" value="Unassembled WGS sequence"/>
</dbReference>
<organism evidence="2">
    <name type="scientific">Lentimicrobium saccharophilum</name>
    <dbReference type="NCBI Taxonomy" id="1678841"/>
    <lineage>
        <taxon>Bacteria</taxon>
        <taxon>Pseudomonadati</taxon>
        <taxon>Bacteroidota</taxon>
        <taxon>Bacteroidia</taxon>
        <taxon>Bacteroidales</taxon>
        <taxon>Lentimicrobiaceae</taxon>
        <taxon>Lentimicrobium</taxon>
    </lineage>
</organism>
<keyword evidence="1" id="KW-0812">Transmembrane</keyword>
<dbReference type="STRING" id="1678841.TBC1_111339"/>
<keyword evidence="1" id="KW-0472">Membrane</keyword>
<dbReference type="OrthoDB" id="2943819at2"/>
<reference evidence="2" key="1">
    <citation type="journal article" date="2015" name="Genome Announc.">
        <title>Draft Genome Sequence of Bacteroidales Strain TBC1, a Novel Isolate from a Methanogenic Wastewater Treatment System.</title>
        <authorList>
            <person name="Tourlousse D.M."/>
            <person name="Matsuura N."/>
            <person name="Sun L."/>
            <person name="Toyonaga M."/>
            <person name="Kuroda K."/>
            <person name="Ohashi A."/>
            <person name="Cruz R."/>
            <person name="Yamaguchi T."/>
            <person name="Sekiguchi Y."/>
        </authorList>
    </citation>
    <scope>NUCLEOTIDE SEQUENCE [LARGE SCALE GENOMIC DNA]</scope>
    <source>
        <strain evidence="2">TBC1</strain>
    </source>
</reference>
<dbReference type="EMBL" id="DF968182">
    <property type="protein sequence ID" value="GAP43197.1"/>
    <property type="molecule type" value="Genomic_DNA"/>
</dbReference>
<dbReference type="AlphaFoldDB" id="A0A0S7BS31"/>
<accession>A0A0S7BS31</accession>
<dbReference type="RefSeq" id="WP_062040020.1">
    <property type="nucleotide sequence ID" value="NZ_DF968182.1"/>
</dbReference>